<accession>A0A1E5VS60</accession>
<dbReference type="Proteomes" id="UP000095767">
    <property type="component" value="Unassembled WGS sequence"/>
</dbReference>
<feature type="compositionally biased region" description="Polar residues" evidence="1">
    <location>
        <begin position="43"/>
        <end position="54"/>
    </location>
</feature>
<proteinExistence type="predicted"/>
<feature type="non-terminal residue" evidence="2">
    <location>
        <position position="1"/>
    </location>
</feature>
<name>A0A1E5VS60_9POAL</name>
<sequence>LPIMQGNKAAACYKTKIVKNWDAICTIYSTDHVTGEGAKTGAETIQDSSLQTDGESPDMPQKRQRTGDAILCMLGDMKSSFHDALKSTEPLALPHVTPPSEILAALQLIPDLGRGDMLHSYGKLILNERLFQALMELPLAMRKEWLLLLNEKNGG</sequence>
<organism evidence="2 3">
    <name type="scientific">Dichanthelium oligosanthes</name>
    <dbReference type="NCBI Taxonomy" id="888268"/>
    <lineage>
        <taxon>Eukaryota</taxon>
        <taxon>Viridiplantae</taxon>
        <taxon>Streptophyta</taxon>
        <taxon>Embryophyta</taxon>
        <taxon>Tracheophyta</taxon>
        <taxon>Spermatophyta</taxon>
        <taxon>Magnoliopsida</taxon>
        <taxon>Liliopsida</taxon>
        <taxon>Poales</taxon>
        <taxon>Poaceae</taxon>
        <taxon>PACMAD clade</taxon>
        <taxon>Panicoideae</taxon>
        <taxon>Panicodae</taxon>
        <taxon>Paniceae</taxon>
        <taxon>Dichantheliinae</taxon>
        <taxon>Dichanthelium</taxon>
    </lineage>
</organism>
<feature type="region of interest" description="Disordered" evidence="1">
    <location>
        <begin position="39"/>
        <end position="63"/>
    </location>
</feature>
<comment type="caution">
    <text evidence="2">The sequence shown here is derived from an EMBL/GenBank/DDBJ whole genome shotgun (WGS) entry which is preliminary data.</text>
</comment>
<dbReference type="AlphaFoldDB" id="A0A1E5VS60"/>
<dbReference type="EMBL" id="LWDX02031243">
    <property type="protein sequence ID" value="OEL27963.1"/>
    <property type="molecule type" value="Genomic_DNA"/>
</dbReference>
<reference evidence="2 3" key="1">
    <citation type="submission" date="2016-09" db="EMBL/GenBank/DDBJ databases">
        <title>The draft genome of Dichanthelium oligosanthes: A C3 panicoid grass species.</title>
        <authorList>
            <person name="Studer A.J."/>
            <person name="Schnable J.C."/>
            <person name="Brutnell T.P."/>
        </authorList>
    </citation>
    <scope>NUCLEOTIDE SEQUENCE [LARGE SCALE GENOMIC DNA]</scope>
    <source>
        <strain evidence="3">cv. Kellogg 1175</strain>
        <tissue evidence="2">Leaf</tissue>
    </source>
</reference>
<gene>
    <name evidence="2" type="ORF">BAE44_0011018</name>
</gene>
<evidence type="ECO:0000313" key="2">
    <source>
        <dbReference type="EMBL" id="OEL27963.1"/>
    </source>
</evidence>
<evidence type="ECO:0000256" key="1">
    <source>
        <dbReference type="SAM" id="MobiDB-lite"/>
    </source>
</evidence>
<protein>
    <submittedName>
        <fullName evidence="2">Uncharacterized protein</fullName>
    </submittedName>
</protein>
<keyword evidence="3" id="KW-1185">Reference proteome</keyword>
<evidence type="ECO:0000313" key="3">
    <source>
        <dbReference type="Proteomes" id="UP000095767"/>
    </source>
</evidence>
<dbReference type="OrthoDB" id="601328at2759"/>